<dbReference type="RefSeq" id="WP_145693672.1">
    <property type="nucleotide sequence ID" value="NZ_QBKP01000019.1"/>
</dbReference>
<dbReference type="Proteomes" id="UP000244224">
    <property type="component" value="Unassembled WGS sequence"/>
</dbReference>
<evidence type="ECO:0000313" key="2">
    <source>
        <dbReference type="EMBL" id="PTX45987.1"/>
    </source>
</evidence>
<feature type="transmembrane region" description="Helical" evidence="1">
    <location>
        <begin position="30"/>
        <end position="50"/>
    </location>
</feature>
<protein>
    <recommendedName>
        <fullName evidence="4">EamA-like transporter family protein</fullName>
    </recommendedName>
</protein>
<gene>
    <name evidence="2" type="ORF">C8N34_11950</name>
</gene>
<dbReference type="SUPFAM" id="SSF103481">
    <property type="entry name" value="Multidrug resistance efflux transporter EmrE"/>
    <property type="match status" value="1"/>
</dbReference>
<keyword evidence="3" id="KW-1185">Reference proteome</keyword>
<keyword evidence="1" id="KW-1133">Transmembrane helix</keyword>
<sequence length="124" mass="13112">MTGLMTAAIAALAALFYLTAALFLKGWGQIPVWVTLAGVVVTLIIASALEMEALRRARFAEVVLLIICTEVTLALILSRFLFRDGFSAVELCGLALMLAGVALLLTGGGHGHSEVVKAVERRVS</sequence>
<feature type="transmembrane region" description="Helical" evidence="1">
    <location>
        <begin position="88"/>
        <end position="107"/>
    </location>
</feature>
<organism evidence="2 3">
    <name type="scientific">Gemmobacter caeni</name>
    <dbReference type="NCBI Taxonomy" id="589035"/>
    <lineage>
        <taxon>Bacteria</taxon>
        <taxon>Pseudomonadati</taxon>
        <taxon>Pseudomonadota</taxon>
        <taxon>Alphaproteobacteria</taxon>
        <taxon>Rhodobacterales</taxon>
        <taxon>Paracoccaceae</taxon>
        <taxon>Gemmobacter</taxon>
    </lineage>
</organism>
<evidence type="ECO:0000256" key="1">
    <source>
        <dbReference type="SAM" id="Phobius"/>
    </source>
</evidence>
<accession>A0A2T6AQC0</accession>
<feature type="transmembrane region" description="Helical" evidence="1">
    <location>
        <begin position="62"/>
        <end position="82"/>
    </location>
</feature>
<keyword evidence="1" id="KW-0812">Transmembrane</keyword>
<dbReference type="AlphaFoldDB" id="A0A2T6AQC0"/>
<comment type="caution">
    <text evidence="2">The sequence shown here is derived from an EMBL/GenBank/DDBJ whole genome shotgun (WGS) entry which is preliminary data.</text>
</comment>
<evidence type="ECO:0000313" key="3">
    <source>
        <dbReference type="Proteomes" id="UP000244224"/>
    </source>
</evidence>
<keyword evidence="1" id="KW-0472">Membrane</keyword>
<dbReference type="Gene3D" id="1.10.3730.20">
    <property type="match status" value="1"/>
</dbReference>
<dbReference type="EMBL" id="QBKP01000019">
    <property type="protein sequence ID" value="PTX45987.1"/>
    <property type="molecule type" value="Genomic_DNA"/>
</dbReference>
<dbReference type="InterPro" id="IPR037185">
    <property type="entry name" value="EmrE-like"/>
</dbReference>
<evidence type="ECO:0008006" key="4">
    <source>
        <dbReference type="Google" id="ProtNLM"/>
    </source>
</evidence>
<proteinExistence type="predicted"/>
<reference evidence="2 3" key="1">
    <citation type="submission" date="2018-04" db="EMBL/GenBank/DDBJ databases">
        <title>Genomic Encyclopedia of Archaeal and Bacterial Type Strains, Phase II (KMG-II): from individual species to whole genera.</title>
        <authorList>
            <person name="Goeker M."/>
        </authorList>
    </citation>
    <scope>NUCLEOTIDE SEQUENCE [LARGE SCALE GENOMIC DNA]</scope>
    <source>
        <strain evidence="2 3">DSM 21823</strain>
    </source>
</reference>
<dbReference type="OrthoDB" id="9960216at2"/>
<name>A0A2T6AQC0_9RHOB</name>